<keyword evidence="4" id="KW-1185">Reference proteome</keyword>
<evidence type="ECO:0000313" key="4">
    <source>
        <dbReference type="Proteomes" id="UP001239462"/>
    </source>
</evidence>
<sequence length="215" mass="24192">MVKRTRKPVAESLESRRLMAAVSMDAHWDHHAKQITAPLQIENASGVRAAEVRIQYDPQVLTTDASNIRVGDFWEDNAGLVVNVDQEQGTIIAFVYTAQAVDQTDGDVIEIDFEYRTSQARRLPTTIDVQEVELNEGQIGLDNAPVTGEDNVDRTLSPMPQRLDFQRGNRHTDRFGQPPWWRTLRPADVDVMFGDRMADDACGSIYGPQLPSRRS</sequence>
<accession>A0ABT7PSR1</accession>
<evidence type="ECO:0000259" key="2">
    <source>
        <dbReference type="Pfam" id="PF00963"/>
    </source>
</evidence>
<dbReference type="Pfam" id="PF00963">
    <property type="entry name" value="Cohesin"/>
    <property type="match status" value="1"/>
</dbReference>
<organism evidence="3 4">
    <name type="scientific">Roseiconus lacunae</name>
    <dbReference type="NCBI Taxonomy" id="2605694"/>
    <lineage>
        <taxon>Bacteria</taxon>
        <taxon>Pseudomonadati</taxon>
        <taxon>Planctomycetota</taxon>
        <taxon>Planctomycetia</taxon>
        <taxon>Pirellulales</taxon>
        <taxon>Pirellulaceae</taxon>
        <taxon>Roseiconus</taxon>
    </lineage>
</organism>
<dbReference type="Gene3D" id="2.60.40.680">
    <property type="match status" value="1"/>
</dbReference>
<reference evidence="3 4" key="1">
    <citation type="submission" date="2023-06" db="EMBL/GenBank/DDBJ databases">
        <title>Roseiconus lacunae JC819 isolated from Gulf of Mannar region, Tamil Nadu.</title>
        <authorList>
            <person name="Pk S."/>
            <person name="Ch S."/>
            <person name="Ch V.R."/>
        </authorList>
    </citation>
    <scope>NUCLEOTIDE SEQUENCE [LARGE SCALE GENOMIC DNA]</scope>
    <source>
        <strain evidence="3 4">JC819</strain>
    </source>
</reference>
<comment type="caution">
    <text evidence="3">The sequence shown here is derived from an EMBL/GenBank/DDBJ whole genome shotgun (WGS) entry which is preliminary data.</text>
</comment>
<evidence type="ECO:0000256" key="1">
    <source>
        <dbReference type="SAM" id="MobiDB-lite"/>
    </source>
</evidence>
<name>A0ABT7PSR1_9BACT</name>
<dbReference type="InterPro" id="IPR008965">
    <property type="entry name" value="CBM2/CBM3_carb-bd_dom_sf"/>
</dbReference>
<dbReference type="SUPFAM" id="SSF49384">
    <property type="entry name" value="Carbohydrate-binding domain"/>
    <property type="match status" value="1"/>
</dbReference>
<dbReference type="EMBL" id="JASZZN010000032">
    <property type="protein sequence ID" value="MDM4019171.1"/>
    <property type="molecule type" value="Genomic_DNA"/>
</dbReference>
<dbReference type="InterPro" id="IPR002102">
    <property type="entry name" value="Cohesin_dom"/>
</dbReference>
<dbReference type="Proteomes" id="UP001239462">
    <property type="component" value="Unassembled WGS sequence"/>
</dbReference>
<proteinExistence type="predicted"/>
<dbReference type="RefSeq" id="WP_149498485.1">
    <property type="nucleotide sequence ID" value="NZ_CP141221.1"/>
</dbReference>
<evidence type="ECO:0000313" key="3">
    <source>
        <dbReference type="EMBL" id="MDM4019171.1"/>
    </source>
</evidence>
<feature type="domain" description="Cohesin" evidence="2">
    <location>
        <begin position="34"/>
        <end position="120"/>
    </location>
</feature>
<feature type="region of interest" description="Disordered" evidence="1">
    <location>
        <begin position="141"/>
        <end position="170"/>
    </location>
</feature>
<protein>
    <submittedName>
        <fullName evidence="3">Cohesin domain-containing protein</fullName>
    </submittedName>
</protein>
<gene>
    <name evidence="3" type="ORF">QTN89_27195</name>
</gene>
<dbReference type="CDD" id="cd08547">
    <property type="entry name" value="Type_II_cohesin"/>
    <property type="match status" value="1"/>
</dbReference>